<evidence type="ECO:0000256" key="1">
    <source>
        <dbReference type="SAM" id="MobiDB-lite"/>
    </source>
</evidence>
<feature type="region of interest" description="Disordered" evidence="1">
    <location>
        <begin position="1275"/>
        <end position="1306"/>
    </location>
</feature>
<keyword evidence="4" id="KW-1185">Reference proteome</keyword>
<feature type="region of interest" description="Disordered" evidence="1">
    <location>
        <begin position="1"/>
        <end position="95"/>
    </location>
</feature>
<gene>
    <name evidence="3" type="ORF">LANO_0F06172G</name>
</gene>
<dbReference type="Pfam" id="PF12231">
    <property type="entry name" value="Rif1_N"/>
    <property type="match status" value="1"/>
</dbReference>
<feature type="compositionally biased region" description="Polar residues" evidence="1">
    <location>
        <begin position="1275"/>
        <end position="1287"/>
    </location>
</feature>
<dbReference type="InterPro" id="IPR022031">
    <property type="entry name" value="Rif1_N"/>
</dbReference>
<feature type="region of interest" description="Disordered" evidence="1">
    <location>
        <begin position="109"/>
        <end position="155"/>
    </location>
</feature>
<organism evidence="3 4">
    <name type="scientific">Lachancea nothofagi CBS 11611</name>
    <dbReference type="NCBI Taxonomy" id="1266666"/>
    <lineage>
        <taxon>Eukaryota</taxon>
        <taxon>Fungi</taxon>
        <taxon>Dikarya</taxon>
        <taxon>Ascomycota</taxon>
        <taxon>Saccharomycotina</taxon>
        <taxon>Saccharomycetes</taxon>
        <taxon>Saccharomycetales</taxon>
        <taxon>Saccharomycetaceae</taxon>
        <taxon>Lachancea</taxon>
    </lineage>
</organism>
<evidence type="ECO:0000259" key="2">
    <source>
        <dbReference type="Pfam" id="PF12231"/>
    </source>
</evidence>
<feature type="compositionally biased region" description="Polar residues" evidence="1">
    <location>
        <begin position="23"/>
        <end position="48"/>
    </location>
</feature>
<feature type="compositionally biased region" description="Basic and acidic residues" evidence="1">
    <location>
        <begin position="69"/>
        <end position="83"/>
    </location>
</feature>
<feature type="compositionally biased region" description="Polar residues" evidence="1">
    <location>
        <begin position="109"/>
        <end position="120"/>
    </location>
</feature>
<feature type="domain" description="Telomere-associated protein Rif1 N-terminal" evidence="2">
    <location>
        <begin position="220"/>
        <end position="596"/>
    </location>
</feature>
<feature type="compositionally biased region" description="Basic and acidic residues" evidence="1">
    <location>
        <begin position="13"/>
        <end position="22"/>
    </location>
</feature>
<accession>A0A1G4K8H1</accession>
<sequence length="1645" mass="185182">MDPTSGNSQKRAKALDVLEKHMSQQNKRSRSSNYGALSSMLQTISGSSRLPAPSKQPYREVTVVSSPTRKKDRELSVSHHISESPEPLQLRSSPLRKSVAFSDRIDSSPLNDILNSSPRPLSQARPPRPILKPSVSPVRFKSSPQRSRPGSRKYNEERLVLDASTHVRLNPLNLDYWVCGEVHSLYDTNSVAEFKAILTGGLYFMSSGTSAAKERYFEFYATFNNIMPVYTSQTYSAVKDKKIQIVISNIDLILTTCIPQLIEFQAVLLSSLKKDPFASRTYVQIIRFLNTLFSNFKLIKACDTNRLFLSSLHEVVHCCIESMQHPNSNKVMIIAQLALLREEQCGIQKMTALNVTAIIKAIPKMKKIDSSNLICEKLLLLKNFLAKYPDVMLDNINSWLPTEVFSRLLIDEEFYSSKIASNSVSILLDLLKKCLTECNNLSVLIVLKQPASDHLASFRGNEKIKKYHEIMESKVTFEELLLTRVDYLVQKEEPKLAMDLWLALVGLLFNSDTETDKLCSNPINPWLRVNLKYQAASEANIRGLALRSWRIVTYVLCCKIARDPDERSFVLVDTLFKPFAKAQSRNKADWEQICYVLRGVLYMALCNHDSKVFSFNLSHIVKPLLLGDSQVSFKGCRGYCLQIINALFPPPNSARLSKKEYNPLKVVASAGVVEEDFLLFPSQVCEKYWQQFLEYAIELIDAPESDADNNSFHFLALNVEKAPESFVSEVTKDLCLRAFSESLLLPLSDFMKKITQTLSSSMLTFKHLMWKPCESNKRMQQVISSIMQKKKFSYVDLLKAVIDETRNGISDLEVYNYFLAFNETTVVSYVSNSVSSKIHSPLLSHSAFSALLCIANKIPKKEIAENVMRVCDKLKRDVGTEEHCLMNNCDKETLSEYLKFRISPYTPEIDQEFVEQFGITVRSHTQLASHLHEILDYNDYSILVLRSMILESSANFKKSKLKLEWWEPIISEYPKNALAHVATCFGELSEHLKLCFISRAMELGDLQSIRTCRLFVENMAISCPNELVSSKIVLSKSQRGVLKDCLLKRERSLLNEALCMFAIAGFSSYIAEFWQENEPHVLGIINARTLVMLVDKAGEANESVSKYFKTSLVESSSTFIVEAIEAAMDYDKIGIIVSCKEEITEFLLGNSERLGGNRSRAMDVLPKILNIIAVEDNKALSPALRRLCCMLPAKKESLVYEQLSILCLAQNFNSEGIKKIRENIEANLFELPALKNENDLPHPKKCSRQYKFHSIPACSSNSTLKTKNLVKELASSSRKSLETSPKCQATHPIPVSTKPDRRDSDLDVQTHHFSATDKQHIKTSCSSSLVRRHDPQLEDINLDCSSSPTKNTVTEKLERLPTNAPSANVQVHLSSEKEAITDNRSDDMFDCTSQGVRGNASEPSISDDKSPNNCVTMAKKRTESESETCKISPIKEAHGSLVERSEIKSIQDVTPAPQHKDKVSCRDNILNSCGNLDTSNGLEMKDQTGLFESLVAKHNSNTYNLHDSLTQDPAGNALDERMSGLELKIPIFKSGKTKENQIYPKPAQQVCNNVIPTLAKDVQDCKINKPHANSINLLPSPCVETGAYTEVSGTDRQTRMIVKIIKQFGKSEFSQLTDTQKGYLRNAVLKFVADAEANRADQNVL</sequence>
<dbReference type="OrthoDB" id="4070686at2759"/>
<dbReference type="Proteomes" id="UP000189911">
    <property type="component" value="Chromosome F"/>
</dbReference>
<proteinExistence type="predicted"/>
<evidence type="ECO:0000313" key="4">
    <source>
        <dbReference type="Proteomes" id="UP000189911"/>
    </source>
</evidence>
<name>A0A1G4K8H1_9SACH</name>
<evidence type="ECO:0000313" key="3">
    <source>
        <dbReference type="EMBL" id="SCV00298.1"/>
    </source>
</evidence>
<dbReference type="EMBL" id="LT598452">
    <property type="protein sequence ID" value="SCV00298.1"/>
    <property type="molecule type" value="Genomic_DNA"/>
</dbReference>
<reference evidence="4" key="1">
    <citation type="submission" date="2016-03" db="EMBL/GenBank/DDBJ databases">
        <authorList>
            <person name="Devillers Hugo."/>
        </authorList>
    </citation>
    <scope>NUCLEOTIDE SEQUENCE [LARGE SCALE GENOMIC DNA]</scope>
</reference>
<protein>
    <submittedName>
        <fullName evidence="3">LANO_0F06172g1_1</fullName>
    </submittedName>
</protein>